<dbReference type="InterPro" id="IPR039941">
    <property type="entry name" value="TT30"/>
</dbReference>
<evidence type="ECO:0000256" key="4">
    <source>
        <dbReference type="ARBA" id="ARBA00022794"/>
    </source>
</evidence>
<dbReference type="Pfam" id="PF13174">
    <property type="entry name" value="TPR_6"/>
    <property type="match status" value="1"/>
</dbReference>
<evidence type="ECO:0000256" key="6">
    <source>
        <dbReference type="ARBA" id="ARBA00023069"/>
    </source>
</evidence>
<dbReference type="SMART" id="SM00028">
    <property type="entry name" value="TPR"/>
    <property type="match status" value="3"/>
</dbReference>
<dbReference type="HOGENOM" id="CLU_057443_0_0_1"/>
<proteinExistence type="inferred from homology"/>
<dbReference type="GO" id="GO:0042073">
    <property type="term" value="P:intraciliary transport"/>
    <property type="evidence" value="ECO:0007669"/>
    <property type="project" value="UniProtKB-UniRule"/>
</dbReference>
<keyword evidence="10" id="KW-1185">Reference proteome</keyword>
<evidence type="ECO:0000313" key="9">
    <source>
        <dbReference type="EnsemblMetazoa" id="tetur01g03110.1"/>
    </source>
</evidence>
<dbReference type="PANTHER" id="PTHR20931:SF0">
    <property type="entry name" value="TETRATRICOPEPTIDE REPEAT PROTEIN 30"/>
    <property type="match status" value="1"/>
</dbReference>
<keyword evidence="3" id="KW-0677">Repeat</keyword>
<keyword evidence="4 8" id="KW-0970">Cilium biogenesis/degradation</keyword>
<dbReference type="EnsemblMetazoa" id="tetur01g03110.1">
    <property type="protein sequence ID" value="tetur01g03110.1"/>
    <property type="gene ID" value="tetur01g03110"/>
</dbReference>
<dbReference type="GO" id="GO:0005879">
    <property type="term" value="C:axonemal microtubule"/>
    <property type="evidence" value="ECO:0007669"/>
    <property type="project" value="UniProtKB-UniRule"/>
</dbReference>
<accession>T1JQG3</accession>
<evidence type="ECO:0000313" key="10">
    <source>
        <dbReference type="Proteomes" id="UP000015104"/>
    </source>
</evidence>
<keyword evidence="7 8" id="KW-0966">Cell projection</keyword>
<keyword evidence="6 8" id="KW-0969">Cilium</keyword>
<dbReference type="EMBL" id="CAEY01000437">
    <property type="status" value="NOT_ANNOTATED_CDS"/>
    <property type="molecule type" value="Genomic_DNA"/>
</dbReference>
<dbReference type="GO" id="GO:0030992">
    <property type="term" value="C:intraciliary transport particle B"/>
    <property type="evidence" value="ECO:0007669"/>
    <property type="project" value="TreeGrafter"/>
</dbReference>
<name>T1JQG3_TETUR</name>
<dbReference type="GO" id="GO:0120170">
    <property type="term" value="F:intraciliary transport particle B binding"/>
    <property type="evidence" value="ECO:0007669"/>
    <property type="project" value="TreeGrafter"/>
</dbReference>
<evidence type="ECO:0000256" key="8">
    <source>
        <dbReference type="RuleBase" id="RU367070"/>
    </source>
</evidence>
<comment type="function">
    <text evidence="8">Required for polyglutamylation of axonemal tubulin. Plays a role in anterograde intraflagellar transport (IFT), the process by which cilia precursors are transported from the base of the cilium to the site of their incorporation at the tip.</text>
</comment>
<organism evidence="9 10">
    <name type="scientific">Tetranychus urticae</name>
    <name type="common">Two-spotted spider mite</name>
    <dbReference type="NCBI Taxonomy" id="32264"/>
    <lineage>
        <taxon>Eukaryota</taxon>
        <taxon>Metazoa</taxon>
        <taxon>Ecdysozoa</taxon>
        <taxon>Arthropoda</taxon>
        <taxon>Chelicerata</taxon>
        <taxon>Arachnida</taxon>
        <taxon>Acari</taxon>
        <taxon>Acariformes</taxon>
        <taxon>Trombidiformes</taxon>
        <taxon>Prostigmata</taxon>
        <taxon>Eleutherengona</taxon>
        <taxon>Raphignathae</taxon>
        <taxon>Tetranychoidea</taxon>
        <taxon>Tetranychidae</taxon>
        <taxon>Tetranychus</taxon>
    </lineage>
</organism>
<dbReference type="Gene3D" id="1.25.40.10">
    <property type="entry name" value="Tetratricopeptide repeat domain"/>
    <property type="match status" value="2"/>
</dbReference>
<dbReference type="SUPFAM" id="SSF48452">
    <property type="entry name" value="TPR-like"/>
    <property type="match status" value="1"/>
</dbReference>
<evidence type="ECO:0000256" key="5">
    <source>
        <dbReference type="ARBA" id="ARBA00022803"/>
    </source>
</evidence>
<evidence type="ECO:0000256" key="1">
    <source>
        <dbReference type="ARBA" id="ARBA00004138"/>
    </source>
</evidence>
<dbReference type="InterPro" id="IPR011990">
    <property type="entry name" value="TPR-like_helical_dom_sf"/>
</dbReference>
<evidence type="ECO:0000256" key="2">
    <source>
        <dbReference type="ARBA" id="ARBA00009522"/>
    </source>
</evidence>
<evidence type="ECO:0000256" key="7">
    <source>
        <dbReference type="ARBA" id="ARBA00023273"/>
    </source>
</evidence>
<reference evidence="10" key="1">
    <citation type="submission" date="2011-08" db="EMBL/GenBank/DDBJ databases">
        <authorList>
            <person name="Rombauts S."/>
        </authorList>
    </citation>
    <scope>NUCLEOTIDE SEQUENCE</scope>
    <source>
        <strain evidence="10">London</strain>
    </source>
</reference>
<dbReference type="STRING" id="32264.T1JQG3"/>
<comment type="subcellular location">
    <subcellularLocation>
        <location evidence="1 8">Cell projection</location>
        <location evidence="1 8">Cilium</location>
    </subcellularLocation>
</comment>
<evidence type="ECO:0000256" key="3">
    <source>
        <dbReference type="ARBA" id="ARBA00022737"/>
    </source>
</evidence>
<dbReference type="Proteomes" id="UP000015104">
    <property type="component" value="Unassembled WGS sequence"/>
</dbReference>
<reference evidence="9" key="2">
    <citation type="submission" date="2015-06" db="UniProtKB">
        <authorList>
            <consortium name="EnsemblMetazoa"/>
        </authorList>
    </citation>
    <scope>IDENTIFICATION</scope>
</reference>
<protein>
    <recommendedName>
        <fullName evidence="8">Tetratricopeptide repeat protein 30</fullName>
    </recommendedName>
</protein>
<dbReference type="AlphaFoldDB" id="T1JQG3"/>
<dbReference type="InterPro" id="IPR019734">
    <property type="entry name" value="TPR_rpt"/>
</dbReference>
<keyword evidence="5 8" id="KW-0802">TPR repeat</keyword>
<sequence length="274" mass="31184">MNVRISSGRIKQGDYTRQVYTWIKFGQYKEAISFLTEQSLINHNSREALSLLGYCFYMIQDFANAALSYESLSSLYPDNDNYKLNYARSLYQLCSFDDALRVTLTIDNRSTMIEKGQLVKLQSVIKYGQDDLTAARSLIDQLAADDPDREVNQGCVLYKESRYEEALTKFLNGLTIEGYKPDLSYNVALCYYQLKQYPLAMKYIGDIIEKGIRDHPELSVGMTTEGIEVRSVGNTITLHETALVEAFNLKAAIEYQNKNMAAAQEALTDIFNVH</sequence>
<dbReference type="PANTHER" id="PTHR20931">
    <property type="entry name" value="TETRATRICOPEPTIDE REPEAT PROTEIN 30"/>
    <property type="match status" value="1"/>
</dbReference>
<dbReference type="eggNOG" id="KOG4340">
    <property type="taxonomic scope" value="Eukaryota"/>
</dbReference>
<comment type="similarity">
    <text evidence="2 8">Belongs to the TTC30/dfy-1/fleer family.</text>
</comment>